<dbReference type="PANTHER" id="PTHR33353">
    <property type="entry name" value="PUTATIVE (AFU_ORTHOLOGUE AFUA_1G12560)-RELATED"/>
    <property type="match status" value="1"/>
</dbReference>
<proteinExistence type="inferred from homology"/>
<dbReference type="Proteomes" id="UP000298061">
    <property type="component" value="Unassembled WGS sequence"/>
</dbReference>
<evidence type="ECO:0000256" key="11">
    <source>
        <dbReference type="ARBA" id="ARBA00023277"/>
    </source>
</evidence>
<accession>A0A4Y9ZFM0</accession>
<keyword evidence="10" id="KW-1015">Disulfide bond</keyword>
<evidence type="ECO:0000313" key="17">
    <source>
        <dbReference type="EMBL" id="TFY73556.1"/>
    </source>
</evidence>
<evidence type="ECO:0000256" key="15">
    <source>
        <dbReference type="ARBA" id="ARBA00047174"/>
    </source>
</evidence>
<evidence type="ECO:0000256" key="5">
    <source>
        <dbReference type="ARBA" id="ARBA00022729"/>
    </source>
</evidence>
<evidence type="ECO:0000256" key="3">
    <source>
        <dbReference type="ARBA" id="ARBA00022525"/>
    </source>
</evidence>
<dbReference type="CDD" id="cd21175">
    <property type="entry name" value="LPMO_AA9"/>
    <property type="match status" value="1"/>
</dbReference>
<evidence type="ECO:0000256" key="1">
    <source>
        <dbReference type="ARBA" id="ARBA00001973"/>
    </source>
</evidence>
<dbReference type="GO" id="GO:0004497">
    <property type="term" value="F:monooxygenase activity"/>
    <property type="evidence" value="ECO:0007669"/>
    <property type="project" value="UniProtKB-KW"/>
</dbReference>
<evidence type="ECO:0000256" key="14">
    <source>
        <dbReference type="ARBA" id="ARBA00045077"/>
    </source>
</evidence>
<evidence type="ECO:0000256" key="4">
    <source>
        <dbReference type="ARBA" id="ARBA00022723"/>
    </source>
</evidence>
<evidence type="ECO:0000313" key="18">
    <source>
        <dbReference type="Proteomes" id="UP000298061"/>
    </source>
</evidence>
<dbReference type="InterPro" id="IPR005103">
    <property type="entry name" value="AA9_LPMO"/>
</dbReference>
<name>A0A4Y9ZFM0_9AGAM</name>
<keyword evidence="6" id="KW-0136">Cellulose degradation</keyword>
<dbReference type="AlphaFoldDB" id="A0A4Y9ZFM0"/>
<keyword evidence="8" id="KW-0186">Copper</keyword>
<keyword evidence="3" id="KW-0964">Secreted</keyword>
<dbReference type="GO" id="GO:0046872">
    <property type="term" value="F:metal ion binding"/>
    <property type="evidence" value="ECO:0007669"/>
    <property type="project" value="UniProtKB-KW"/>
</dbReference>
<dbReference type="Pfam" id="PF03443">
    <property type="entry name" value="AA9"/>
    <property type="match status" value="1"/>
</dbReference>
<keyword evidence="18" id="KW-1185">Reference proteome</keyword>
<dbReference type="InterPro" id="IPR049892">
    <property type="entry name" value="AA9"/>
</dbReference>
<dbReference type="EMBL" id="SFCI01002745">
    <property type="protein sequence ID" value="TFY73556.1"/>
    <property type="molecule type" value="Genomic_DNA"/>
</dbReference>
<organism evidence="17 18">
    <name type="scientific">Hericium alpestre</name>
    <dbReference type="NCBI Taxonomy" id="135208"/>
    <lineage>
        <taxon>Eukaryota</taxon>
        <taxon>Fungi</taxon>
        <taxon>Dikarya</taxon>
        <taxon>Basidiomycota</taxon>
        <taxon>Agaricomycotina</taxon>
        <taxon>Agaricomycetes</taxon>
        <taxon>Russulales</taxon>
        <taxon>Hericiaceae</taxon>
        <taxon>Hericium</taxon>
    </lineage>
</organism>
<dbReference type="PANTHER" id="PTHR33353:SF10">
    <property type="entry name" value="ENDO-BETA-1,4-GLUCANASE D"/>
    <property type="match status" value="1"/>
</dbReference>
<evidence type="ECO:0000256" key="8">
    <source>
        <dbReference type="ARBA" id="ARBA00023008"/>
    </source>
</evidence>
<comment type="caution">
    <text evidence="17">The sequence shown here is derived from an EMBL/GenBank/DDBJ whole genome shotgun (WGS) entry which is preliminary data.</text>
</comment>
<evidence type="ECO:0000256" key="2">
    <source>
        <dbReference type="ARBA" id="ARBA00004613"/>
    </source>
</evidence>
<keyword evidence="5" id="KW-0732">Signal</keyword>
<evidence type="ECO:0000259" key="16">
    <source>
        <dbReference type="Pfam" id="PF03443"/>
    </source>
</evidence>
<comment type="cofactor">
    <cofactor evidence="1">
        <name>Cu(2+)</name>
        <dbReference type="ChEBI" id="CHEBI:29036"/>
    </cofactor>
</comment>
<comment type="similarity">
    <text evidence="13">Belongs to the polysaccharide monooxygenase AA9 family.</text>
</comment>
<evidence type="ECO:0000256" key="13">
    <source>
        <dbReference type="ARBA" id="ARBA00044502"/>
    </source>
</evidence>
<comment type="catalytic activity">
    <reaction evidence="14">
        <text>[(1-&gt;4)-beta-D-glucosyl]n+m + reduced acceptor + O2 = 4-dehydro-beta-D-glucosyl-[(1-&gt;4)-beta-D-glucosyl]n-1 + [(1-&gt;4)-beta-D-glucosyl]m + acceptor + H2O.</text>
        <dbReference type="EC" id="1.14.99.56"/>
    </reaction>
</comment>
<keyword evidence="7" id="KW-0560">Oxidoreductase</keyword>
<dbReference type="OrthoDB" id="4849160at2759"/>
<evidence type="ECO:0000256" key="9">
    <source>
        <dbReference type="ARBA" id="ARBA00023033"/>
    </source>
</evidence>
<reference evidence="17 18" key="1">
    <citation type="submission" date="2019-02" db="EMBL/GenBank/DDBJ databases">
        <title>Genome sequencing of the rare red list fungi Hericium alpestre (H. flagellum).</title>
        <authorList>
            <person name="Buettner E."/>
            <person name="Kellner H."/>
        </authorList>
    </citation>
    <scope>NUCLEOTIDE SEQUENCE [LARGE SCALE GENOMIC DNA]</scope>
    <source>
        <strain evidence="17 18">DSM 108284</strain>
    </source>
</reference>
<keyword evidence="9" id="KW-0503">Monooxygenase</keyword>
<protein>
    <recommendedName>
        <fullName evidence="15">lytic cellulose monooxygenase (C4-dehydrogenating)</fullName>
        <ecNumber evidence="15">1.14.99.56</ecNumber>
    </recommendedName>
</protein>
<dbReference type="EC" id="1.14.99.56" evidence="15"/>
<keyword evidence="12" id="KW-0624">Polysaccharide degradation</keyword>
<dbReference type="STRING" id="135208.A0A4Y9ZFM0"/>
<evidence type="ECO:0000256" key="12">
    <source>
        <dbReference type="ARBA" id="ARBA00023326"/>
    </source>
</evidence>
<keyword evidence="4" id="KW-0479">Metal-binding</keyword>
<gene>
    <name evidence="17" type="ORF">EWM64_g10456</name>
</gene>
<dbReference type="GO" id="GO:0005576">
    <property type="term" value="C:extracellular region"/>
    <property type="evidence" value="ECO:0007669"/>
    <property type="project" value="UniProtKB-SubCell"/>
</dbReference>
<dbReference type="GO" id="GO:0030245">
    <property type="term" value="P:cellulose catabolic process"/>
    <property type="evidence" value="ECO:0007669"/>
    <property type="project" value="UniProtKB-KW"/>
</dbReference>
<sequence length="162" mass="17322">MPLILSAARVLSCLDGRYASPVPARVVREIPSDGPVADVSAPDIACNKGGEAGTPLVANVTAGSQVTFQWEYWPADHLGPVSTYMTSCNGDCTSFDASNARWFKLDAEGYDNGQFASAKLIADNFSWNSTVPAALADGQYLMRHEIIALHSTGDPQYYPSCT</sequence>
<evidence type="ECO:0000256" key="6">
    <source>
        <dbReference type="ARBA" id="ARBA00023001"/>
    </source>
</evidence>
<keyword evidence="11" id="KW-0119">Carbohydrate metabolism</keyword>
<evidence type="ECO:0000256" key="7">
    <source>
        <dbReference type="ARBA" id="ARBA00023002"/>
    </source>
</evidence>
<dbReference type="Gene3D" id="2.70.50.70">
    <property type="match status" value="1"/>
</dbReference>
<comment type="subcellular location">
    <subcellularLocation>
        <location evidence="2">Secreted</location>
    </subcellularLocation>
</comment>
<evidence type="ECO:0000256" key="10">
    <source>
        <dbReference type="ARBA" id="ARBA00023157"/>
    </source>
</evidence>
<feature type="domain" description="Auxiliary Activity family 9 catalytic" evidence="16">
    <location>
        <begin position="21"/>
        <end position="162"/>
    </location>
</feature>